<reference evidence="10" key="1">
    <citation type="submission" date="2016-08" db="EMBL/GenBank/DDBJ databases">
        <title>Complete Genome Seqeunce of Paenibacillus sp. BIHB 4019 from tea rhizoplane.</title>
        <authorList>
            <person name="Thakur R."/>
            <person name="Swarnkar M.K."/>
            <person name="Gulati A."/>
        </authorList>
    </citation>
    <scope>NUCLEOTIDE SEQUENCE [LARGE SCALE GENOMIC DNA]</scope>
    <source>
        <strain evidence="10">BIHB4019</strain>
    </source>
</reference>
<dbReference type="InterPro" id="IPR002491">
    <property type="entry name" value="ABC_transptr_periplasmic_BD"/>
</dbReference>
<dbReference type="SUPFAM" id="SSF51215">
    <property type="entry name" value="Regulatory protein AraC"/>
    <property type="match status" value="1"/>
</dbReference>
<gene>
    <name evidence="10" type="ORF">BBD42_05765</name>
</gene>
<dbReference type="PANTHER" id="PTHR30532:SF29">
    <property type="entry name" value="FE(3+) DICITRATE-BINDING PERIPLASMIC PROTEIN"/>
    <property type="match status" value="1"/>
</dbReference>
<keyword evidence="4" id="KW-0732">Signal</keyword>
<dbReference type="Pfam" id="PF12833">
    <property type="entry name" value="HTH_18"/>
    <property type="match status" value="1"/>
</dbReference>
<dbReference type="AlphaFoldDB" id="A0A1B2DEA3"/>
<keyword evidence="6" id="KW-0238">DNA-binding</keyword>
<evidence type="ECO:0000256" key="4">
    <source>
        <dbReference type="ARBA" id="ARBA00022729"/>
    </source>
</evidence>
<keyword evidence="5" id="KW-0805">Transcription regulation</keyword>
<name>A0A1B2DEA3_9BACL</name>
<dbReference type="SMART" id="SM00342">
    <property type="entry name" value="HTH_ARAC"/>
    <property type="match status" value="1"/>
</dbReference>
<keyword evidence="7" id="KW-0804">Transcription</keyword>
<evidence type="ECO:0000256" key="6">
    <source>
        <dbReference type="ARBA" id="ARBA00023125"/>
    </source>
</evidence>
<dbReference type="GO" id="GO:1901678">
    <property type="term" value="P:iron coordination entity transport"/>
    <property type="evidence" value="ECO:0007669"/>
    <property type="project" value="UniProtKB-ARBA"/>
</dbReference>
<evidence type="ECO:0000259" key="8">
    <source>
        <dbReference type="PROSITE" id="PS01124"/>
    </source>
</evidence>
<dbReference type="InterPro" id="IPR009057">
    <property type="entry name" value="Homeodomain-like_sf"/>
</dbReference>
<comment type="similarity">
    <text evidence="2">Belongs to the bacterial solute-binding protein 8 family.</text>
</comment>
<evidence type="ECO:0000313" key="10">
    <source>
        <dbReference type="EMBL" id="ANY66019.1"/>
    </source>
</evidence>
<dbReference type="GO" id="GO:0030288">
    <property type="term" value="C:outer membrane-bounded periplasmic space"/>
    <property type="evidence" value="ECO:0007669"/>
    <property type="project" value="TreeGrafter"/>
</dbReference>
<dbReference type="GO" id="GO:0003700">
    <property type="term" value="F:DNA-binding transcription factor activity"/>
    <property type="evidence" value="ECO:0007669"/>
    <property type="project" value="InterPro"/>
</dbReference>
<dbReference type="InterPro" id="IPR037923">
    <property type="entry name" value="HTH-like"/>
</dbReference>
<protein>
    <recommendedName>
        <fullName evidence="11">AraC family transcriptional regulator</fullName>
    </recommendedName>
</protein>
<dbReference type="Gene3D" id="3.40.50.1980">
    <property type="entry name" value="Nitrogenase molybdenum iron protein domain"/>
    <property type="match status" value="2"/>
</dbReference>
<feature type="domain" description="Fe/B12 periplasmic-binding" evidence="9">
    <location>
        <begin position="268"/>
        <end position="526"/>
    </location>
</feature>
<evidence type="ECO:0000256" key="7">
    <source>
        <dbReference type="ARBA" id="ARBA00023163"/>
    </source>
</evidence>
<dbReference type="PROSITE" id="PS01124">
    <property type="entry name" value="HTH_ARAC_FAMILY_2"/>
    <property type="match status" value="1"/>
</dbReference>
<comment type="subcellular location">
    <subcellularLocation>
        <location evidence="1">Cell envelope</location>
    </subcellularLocation>
</comment>
<evidence type="ECO:0000256" key="5">
    <source>
        <dbReference type="ARBA" id="ARBA00023015"/>
    </source>
</evidence>
<dbReference type="InterPro" id="IPR018060">
    <property type="entry name" value="HTH_AraC"/>
</dbReference>
<dbReference type="EMBL" id="CP016808">
    <property type="protein sequence ID" value="ANY66019.1"/>
    <property type="molecule type" value="Genomic_DNA"/>
</dbReference>
<dbReference type="Gene3D" id="1.10.10.60">
    <property type="entry name" value="Homeodomain-like"/>
    <property type="match status" value="2"/>
</dbReference>
<sequence>MNDSGQKAAAMLRFCRIDSFEAFTESETICQASDSHTAVFCARGEGMIFSEGENGEVSPDAAYLLPPGRSFQIAAGSNPVKGWIIHFEAYRLEADKRAAQSADFLLGQARISNAQLAAECCDSLLRWQTSKQRNEFSVQAELYRFVSLLAEARPAMREEETTVSAITRIAEIMQQNPDHELKRTKLARLAGLSPGYFSWAFQHHIGVTPSAYLMKIRMERAKHLLLTGEGVRETAAKVGFDDEFYFSRRFKQQTTMSPLTFIKSRKRNIASVSEPLSGSLLALQLLPKAAVFYPHHARYDRMIQLHPDEVGKGDLWSRNLLALNKAKPDLIFCTDMLSSSAQQELELIAPTVSIPWLPKDWRQQLQAIAEPMEQQQEAEVWLSQYDSQAEKAYRKVRGKMGGATLSIWRVMDSEYRIYGRRNAGAVFYEDLRLNAAHNLDDIDVFCTVSQAELKNYAADIIILMVDSTAKANRSKEELQATGLWKQLEAVQNQRVYEIGTDKLFEYSAWSHERALPYVMQMFGLTNV</sequence>
<dbReference type="PANTHER" id="PTHR30532">
    <property type="entry name" value="IRON III DICITRATE-BINDING PERIPLASMIC PROTEIN"/>
    <property type="match status" value="1"/>
</dbReference>
<dbReference type="Pfam" id="PF01497">
    <property type="entry name" value="Peripla_BP_2"/>
    <property type="match status" value="1"/>
</dbReference>
<dbReference type="PROSITE" id="PS50983">
    <property type="entry name" value="FE_B12_PBP"/>
    <property type="match status" value="1"/>
</dbReference>
<dbReference type="InterPro" id="IPR051313">
    <property type="entry name" value="Bact_iron-sidero_bind"/>
</dbReference>
<evidence type="ECO:0000259" key="9">
    <source>
        <dbReference type="PROSITE" id="PS50983"/>
    </source>
</evidence>
<dbReference type="SUPFAM" id="SSF53807">
    <property type="entry name" value="Helical backbone' metal receptor"/>
    <property type="match status" value="1"/>
</dbReference>
<organism evidence="10">
    <name type="scientific">Paenibacillus sp. BIHB 4019</name>
    <dbReference type="NCBI Taxonomy" id="1870819"/>
    <lineage>
        <taxon>Bacteria</taxon>
        <taxon>Bacillati</taxon>
        <taxon>Bacillota</taxon>
        <taxon>Bacilli</taxon>
        <taxon>Bacillales</taxon>
        <taxon>Paenibacillaceae</taxon>
        <taxon>Paenibacillus</taxon>
    </lineage>
</organism>
<evidence type="ECO:0000256" key="2">
    <source>
        <dbReference type="ARBA" id="ARBA00008814"/>
    </source>
</evidence>
<keyword evidence="3" id="KW-0813">Transport</keyword>
<dbReference type="RefSeq" id="WP_099517395.1">
    <property type="nucleotide sequence ID" value="NZ_CP016808.1"/>
</dbReference>
<accession>A0A1B2DEA3</accession>
<evidence type="ECO:0000256" key="1">
    <source>
        <dbReference type="ARBA" id="ARBA00004196"/>
    </source>
</evidence>
<evidence type="ECO:0000256" key="3">
    <source>
        <dbReference type="ARBA" id="ARBA00022448"/>
    </source>
</evidence>
<proteinExistence type="inferred from homology"/>
<feature type="domain" description="HTH araC/xylS-type" evidence="8">
    <location>
        <begin position="167"/>
        <end position="264"/>
    </location>
</feature>
<dbReference type="GO" id="GO:0043565">
    <property type="term" value="F:sequence-specific DNA binding"/>
    <property type="evidence" value="ECO:0007669"/>
    <property type="project" value="InterPro"/>
</dbReference>
<evidence type="ECO:0008006" key="11">
    <source>
        <dbReference type="Google" id="ProtNLM"/>
    </source>
</evidence>
<dbReference type="SUPFAM" id="SSF46689">
    <property type="entry name" value="Homeodomain-like"/>
    <property type="match status" value="2"/>
</dbReference>